<sequence>MTIPPRTATDEYFRRANDAGGVRRTLDIEFDVDLGELARGHRVVARGLELARGGAALHYEFVPGGVENLFHAYWLLRAEDDVGTSYSDYNGGAFSPAAGEAAHGTRDIGGTVPDTATCVRLHFTPAQGWTPDEPWCRALAINLRTGEVHAHTTPPA</sequence>
<organism evidence="1 2">
    <name type="scientific">Amycolatopsis suaedae</name>
    <dbReference type="NCBI Taxonomy" id="2510978"/>
    <lineage>
        <taxon>Bacteria</taxon>
        <taxon>Bacillati</taxon>
        <taxon>Actinomycetota</taxon>
        <taxon>Actinomycetes</taxon>
        <taxon>Pseudonocardiales</taxon>
        <taxon>Pseudonocardiaceae</taxon>
        <taxon>Amycolatopsis</taxon>
    </lineage>
</organism>
<evidence type="ECO:0000313" key="1">
    <source>
        <dbReference type="EMBL" id="RZQ62844.1"/>
    </source>
</evidence>
<proteinExistence type="predicted"/>
<evidence type="ECO:0000313" key="2">
    <source>
        <dbReference type="Proteomes" id="UP000292003"/>
    </source>
</evidence>
<dbReference type="Proteomes" id="UP000292003">
    <property type="component" value="Unassembled WGS sequence"/>
</dbReference>
<dbReference type="RefSeq" id="WP_130476582.1">
    <property type="nucleotide sequence ID" value="NZ_SFCC01000008.1"/>
</dbReference>
<keyword evidence="2" id="KW-1185">Reference proteome</keyword>
<protein>
    <submittedName>
        <fullName evidence="1">Uncharacterized protein</fullName>
    </submittedName>
</protein>
<dbReference type="OrthoDB" id="3537573at2"/>
<dbReference type="AlphaFoldDB" id="A0A4Q7J9M5"/>
<reference evidence="1 2" key="1">
    <citation type="submission" date="2019-02" db="EMBL/GenBank/DDBJ databases">
        <title>Draft genome sequence of Amycolatopsis sp. 8-3EHSu isolated from roots of Suaeda maritima.</title>
        <authorList>
            <person name="Duangmal K."/>
            <person name="Chantavorakit T."/>
        </authorList>
    </citation>
    <scope>NUCLEOTIDE SEQUENCE [LARGE SCALE GENOMIC DNA]</scope>
    <source>
        <strain evidence="1 2">8-3EHSu</strain>
    </source>
</reference>
<dbReference type="EMBL" id="SFCC01000008">
    <property type="protein sequence ID" value="RZQ62844.1"/>
    <property type="molecule type" value="Genomic_DNA"/>
</dbReference>
<comment type="caution">
    <text evidence="1">The sequence shown here is derived from an EMBL/GenBank/DDBJ whole genome shotgun (WGS) entry which is preliminary data.</text>
</comment>
<name>A0A4Q7J9M5_9PSEU</name>
<accession>A0A4Q7J9M5</accession>
<gene>
    <name evidence="1" type="ORF">EWH70_18100</name>
</gene>